<protein>
    <submittedName>
        <fullName evidence="2">Uncharacterized protein</fullName>
    </submittedName>
</protein>
<accession>A0A3P6Q4M1</accession>
<sequence length="173" mass="19428">MEIGPRPVDYDGSGRPIISNSNEDGYLVGEREGEVKYDLGTPSRPLRQGPVEDDNNTVPSPLQPTLEHADIAMLTIDWQHYLVTAISNIERHLASVESRLNAIDRRVAVLKDAVLGQREPTASATAFCIAMCQVSPSKSCLDEEQLEENQYWEHTVIYILIQVHRRTVSMEQL</sequence>
<reference evidence="2 3" key="1">
    <citation type="submission" date="2018-11" db="EMBL/GenBank/DDBJ databases">
        <authorList>
            <consortium name="Pathogen Informatics"/>
        </authorList>
    </citation>
    <scope>NUCLEOTIDE SEQUENCE [LARGE SCALE GENOMIC DNA]</scope>
</reference>
<proteinExistence type="predicted"/>
<dbReference type="EMBL" id="UYRU01004315">
    <property type="protein sequence ID" value="VDK37233.1"/>
    <property type="molecule type" value="Genomic_DNA"/>
</dbReference>
<feature type="region of interest" description="Disordered" evidence="1">
    <location>
        <begin position="1"/>
        <end position="25"/>
    </location>
</feature>
<evidence type="ECO:0000313" key="3">
    <source>
        <dbReference type="Proteomes" id="UP000281553"/>
    </source>
</evidence>
<evidence type="ECO:0000256" key="1">
    <source>
        <dbReference type="SAM" id="MobiDB-lite"/>
    </source>
</evidence>
<name>A0A3P6Q4M1_DIBLA</name>
<feature type="region of interest" description="Disordered" evidence="1">
    <location>
        <begin position="37"/>
        <end position="58"/>
    </location>
</feature>
<evidence type="ECO:0000313" key="2">
    <source>
        <dbReference type="EMBL" id="VDK37233.1"/>
    </source>
</evidence>
<keyword evidence="3" id="KW-1185">Reference proteome</keyword>
<dbReference type="Proteomes" id="UP000281553">
    <property type="component" value="Unassembled WGS sequence"/>
</dbReference>
<organism evidence="2 3">
    <name type="scientific">Dibothriocephalus latus</name>
    <name type="common">Fish tapeworm</name>
    <name type="synonym">Diphyllobothrium latum</name>
    <dbReference type="NCBI Taxonomy" id="60516"/>
    <lineage>
        <taxon>Eukaryota</taxon>
        <taxon>Metazoa</taxon>
        <taxon>Spiralia</taxon>
        <taxon>Lophotrochozoa</taxon>
        <taxon>Platyhelminthes</taxon>
        <taxon>Cestoda</taxon>
        <taxon>Eucestoda</taxon>
        <taxon>Diphyllobothriidea</taxon>
        <taxon>Diphyllobothriidae</taxon>
        <taxon>Dibothriocephalus</taxon>
    </lineage>
</organism>
<dbReference type="AlphaFoldDB" id="A0A3P6Q4M1"/>
<gene>
    <name evidence="2" type="ORF">DILT_LOCUS844</name>
</gene>